<feature type="signal peptide" evidence="6">
    <location>
        <begin position="1"/>
        <end position="24"/>
    </location>
</feature>
<keyword evidence="3" id="KW-0564">Palmitate</keyword>
<evidence type="ECO:0000256" key="5">
    <source>
        <dbReference type="ARBA" id="ARBA00023288"/>
    </source>
</evidence>
<keyword evidence="4 6" id="KW-0998">Cell outer membrane</keyword>
<dbReference type="Proteomes" id="UP000737171">
    <property type="component" value="Unassembled WGS sequence"/>
</dbReference>
<keyword evidence="2 6" id="KW-0472">Membrane</keyword>
<comment type="subunit">
    <text evidence="6">Part of the Bam complex.</text>
</comment>
<dbReference type="Pfam" id="PF13525">
    <property type="entry name" value="YfiO"/>
    <property type="match status" value="1"/>
</dbReference>
<comment type="function">
    <text evidence="6">Part of the outer membrane protein assembly complex, which is involved in assembly and insertion of beta-barrel proteins into the outer membrane.</text>
</comment>
<reference evidence="8 9" key="1">
    <citation type="submission" date="2020-05" db="EMBL/GenBank/DDBJ databases">
        <title>Aquincola sp. isolate from soil.</title>
        <authorList>
            <person name="Han J."/>
            <person name="Kim D.-U."/>
        </authorList>
    </citation>
    <scope>NUCLEOTIDE SEQUENCE [LARGE SCALE GENOMIC DNA]</scope>
    <source>
        <strain evidence="8 9">S2</strain>
    </source>
</reference>
<evidence type="ECO:0000313" key="8">
    <source>
        <dbReference type="EMBL" id="NRF68613.1"/>
    </source>
</evidence>
<dbReference type="NCBIfam" id="TIGR03302">
    <property type="entry name" value="OM_YfiO"/>
    <property type="match status" value="1"/>
</dbReference>
<dbReference type="HAMAP" id="MF_00922">
    <property type="entry name" value="OM_assembly_BamD"/>
    <property type="match status" value="1"/>
</dbReference>
<dbReference type="Gene3D" id="1.25.40.10">
    <property type="entry name" value="Tetratricopeptide repeat domain"/>
    <property type="match status" value="1"/>
</dbReference>
<gene>
    <name evidence="6" type="primary">bamD</name>
    <name evidence="8" type="ORF">HLB44_16580</name>
</gene>
<dbReference type="InterPro" id="IPR017689">
    <property type="entry name" value="BamD"/>
</dbReference>
<keyword evidence="9" id="KW-1185">Reference proteome</keyword>
<dbReference type="PANTHER" id="PTHR37423">
    <property type="entry name" value="SOLUBLE LYTIC MUREIN TRANSGLYCOSYLASE-RELATED"/>
    <property type="match status" value="1"/>
</dbReference>
<keyword evidence="1 6" id="KW-0732">Signal</keyword>
<comment type="subcellular location">
    <subcellularLocation>
        <location evidence="6">Cell outer membrane</location>
    </subcellularLocation>
</comment>
<comment type="caution">
    <text evidence="8">The sequence shown here is derived from an EMBL/GenBank/DDBJ whole genome shotgun (WGS) entry which is preliminary data.</text>
</comment>
<name>A0ABX2EJ14_9BURK</name>
<dbReference type="PANTHER" id="PTHR37423:SF1">
    <property type="entry name" value="OUTER MEMBRANE PROTEIN ASSEMBLY FACTOR BAMD"/>
    <property type="match status" value="1"/>
</dbReference>
<evidence type="ECO:0000256" key="6">
    <source>
        <dbReference type="HAMAP-Rule" id="MF_00922"/>
    </source>
</evidence>
<dbReference type="InterPro" id="IPR011990">
    <property type="entry name" value="TPR-like_helical_dom_sf"/>
</dbReference>
<accession>A0ABX2EJ14</accession>
<evidence type="ECO:0000256" key="3">
    <source>
        <dbReference type="ARBA" id="ARBA00023139"/>
    </source>
</evidence>
<organism evidence="8 9">
    <name type="scientific">Pseudaquabacterium terrae</name>
    <dbReference type="NCBI Taxonomy" id="2732868"/>
    <lineage>
        <taxon>Bacteria</taxon>
        <taxon>Pseudomonadati</taxon>
        <taxon>Pseudomonadota</taxon>
        <taxon>Betaproteobacteria</taxon>
        <taxon>Burkholderiales</taxon>
        <taxon>Sphaerotilaceae</taxon>
        <taxon>Pseudaquabacterium</taxon>
    </lineage>
</organism>
<feature type="chain" id="PRO_5044939623" description="Outer membrane protein assembly factor BamD" evidence="6">
    <location>
        <begin position="25"/>
        <end position="270"/>
    </location>
</feature>
<dbReference type="RefSeq" id="WP_173124502.1">
    <property type="nucleotide sequence ID" value="NZ_JABRWJ010000005.1"/>
</dbReference>
<evidence type="ECO:0000256" key="1">
    <source>
        <dbReference type="ARBA" id="ARBA00022729"/>
    </source>
</evidence>
<evidence type="ECO:0000259" key="7">
    <source>
        <dbReference type="Pfam" id="PF13525"/>
    </source>
</evidence>
<dbReference type="InterPro" id="IPR039565">
    <property type="entry name" value="BamD-like"/>
</dbReference>
<dbReference type="SUPFAM" id="SSF48452">
    <property type="entry name" value="TPR-like"/>
    <property type="match status" value="1"/>
</dbReference>
<sequence length="270" mass="30492" precursor="true">MSFFQLVRLKALLTPLLVAAMALAAGCGSDPKRDGRDDVEKLYADARDDLNSGSYDKAIKTLERIEGRAAGTLLAQQAMLDMAYAQWRTAERVQAIATLDRFIKLNPSSPALDYALYLKGIVNFNDNMGMLGTLARQNLSERDQQASRDAYQAFGQLVEQFPASKYSADAKLRMDYIVNSLAEHEVHVARYYFRRGAFLAAANRAQQVVRDYPQAPANEEALYLMAVSYERLGLTALRDDADRVLKKNFPKSRFVEGGERVSDRPWWKFW</sequence>
<dbReference type="EMBL" id="JABRWJ010000005">
    <property type="protein sequence ID" value="NRF68613.1"/>
    <property type="molecule type" value="Genomic_DNA"/>
</dbReference>
<feature type="domain" description="Outer membrane lipoprotein BamD-like" evidence="7">
    <location>
        <begin position="38"/>
        <end position="241"/>
    </location>
</feature>
<evidence type="ECO:0000256" key="2">
    <source>
        <dbReference type="ARBA" id="ARBA00023136"/>
    </source>
</evidence>
<protein>
    <recommendedName>
        <fullName evidence="6">Outer membrane protein assembly factor BamD</fullName>
    </recommendedName>
</protein>
<dbReference type="CDD" id="cd15830">
    <property type="entry name" value="BamD"/>
    <property type="match status" value="1"/>
</dbReference>
<evidence type="ECO:0000313" key="9">
    <source>
        <dbReference type="Proteomes" id="UP000737171"/>
    </source>
</evidence>
<evidence type="ECO:0000256" key="4">
    <source>
        <dbReference type="ARBA" id="ARBA00023237"/>
    </source>
</evidence>
<keyword evidence="5" id="KW-0449">Lipoprotein</keyword>
<proteinExistence type="inferred from homology"/>
<comment type="similarity">
    <text evidence="6">Belongs to the BamD family.</text>
</comment>